<dbReference type="GO" id="GO:0070967">
    <property type="term" value="F:coenzyme F420 binding"/>
    <property type="evidence" value="ECO:0007669"/>
    <property type="project" value="TreeGrafter"/>
</dbReference>
<dbReference type="GO" id="GO:0005886">
    <property type="term" value="C:plasma membrane"/>
    <property type="evidence" value="ECO:0007669"/>
    <property type="project" value="TreeGrafter"/>
</dbReference>
<dbReference type="Proteomes" id="UP000579647">
    <property type="component" value="Unassembled WGS sequence"/>
</dbReference>
<keyword evidence="4" id="KW-1185">Reference proteome</keyword>
<dbReference type="PANTHER" id="PTHR39428">
    <property type="entry name" value="F420H(2)-DEPENDENT QUINONE REDUCTASE RV1261C"/>
    <property type="match status" value="1"/>
</dbReference>
<dbReference type="Gene3D" id="2.30.110.10">
    <property type="entry name" value="Electron Transport, Fmn-binding Protein, Chain A"/>
    <property type="match status" value="1"/>
</dbReference>
<dbReference type="NCBIfam" id="TIGR00026">
    <property type="entry name" value="hi_GC_TIGR00026"/>
    <property type="match status" value="1"/>
</dbReference>
<gene>
    <name evidence="3" type="ORF">HNR07_000913</name>
</gene>
<comment type="caution">
    <text evidence="3">The sequence shown here is derived from an EMBL/GenBank/DDBJ whole genome shotgun (WGS) entry which is preliminary data.</text>
</comment>
<dbReference type="GO" id="GO:0016491">
    <property type="term" value="F:oxidoreductase activity"/>
    <property type="evidence" value="ECO:0007669"/>
    <property type="project" value="InterPro"/>
</dbReference>
<evidence type="ECO:0000313" key="3">
    <source>
        <dbReference type="EMBL" id="MBB5489776.1"/>
    </source>
</evidence>
<protein>
    <submittedName>
        <fullName evidence="3">Deazaflavin-dependent oxidoreductase (Nitroreductase family)</fullName>
    </submittedName>
</protein>
<evidence type="ECO:0000256" key="1">
    <source>
        <dbReference type="ARBA" id="ARBA00008710"/>
    </source>
</evidence>
<name>A0A840WEL4_9ACTN</name>
<proteinExistence type="inferred from homology"/>
<dbReference type="AlphaFoldDB" id="A0A840WEL4"/>
<evidence type="ECO:0000256" key="2">
    <source>
        <dbReference type="ARBA" id="ARBA00049106"/>
    </source>
</evidence>
<dbReference type="PANTHER" id="PTHR39428:SF1">
    <property type="entry name" value="F420H(2)-DEPENDENT QUINONE REDUCTASE RV1261C"/>
    <property type="match status" value="1"/>
</dbReference>
<dbReference type="Pfam" id="PF04075">
    <property type="entry name" value="F420H2_quin_red"/>
    <property type="match status" value="1"/>
</dbReference>
<evidence type="ECO:0000313" key="4">
    <source>
        <dbReference type="Proteomes" id="UP000579647"/>
    </source>
</evidence>
<sequence>MGSTEHDHSPPRLPPRWFVRAFWAGHRLLCRVSGGRAGLSRPRPGKYGMLRLHTVGRRTGKPRAVILAYFEDGPNLVLLAMNGWGDPPPAWWLNLSDRPEARVDLVGEQRSVRAREAQGEERERLWARWGDYSKSTEELNGFAALRSRRTPVVVLEPKT</sequence>
<organism evidence="3 4">
    <name type="scientific">Nocardiopsis metallicus</name>
    <dbReference type="NCBI Taxonomy" id="179819"/>
    <lineage>
        <taxon>Bacteria</taxon>
        <taxon>Bacillati</taxon>
        <taxon>Actinomycetota</taxon>
        <taxon>Actinomycetes</taxon>
        <taxon>Streptosporangiales</taxon>
        <taxon>Nocardiopsidaceae</taxon>
        <taxon>Nocardiopsis</taxon>
    </lineage>
</organism>
<comment type="similarity">
    <text evidence="1">Belongs to the F420H(2)-dependent quinone reductase family.</text>
</comment>
<accession>A0A840WEL4</accession>
<comment type="catalytic activity">
    <reaction evidence="2">
        <text>oxidized coenzyme F420-(gamma-L-Glu)(n) + a quinol + H(+) = reduced coenzyme F420-(gamma-L-Glu)(n) + a quinone</text>
        <dbReference type="Rhea" id="RHEA:39663"/>
        <dbReference type="Rhea" id="RHEA-COMP:12939"/>
        <dbReference type="Rhea" id="RHEA-COMP:14378"/>
        <dbReference type="ChEBI" id="CHEBI:15378"/>
        <dbReference type="ChEBI" id="CHEBI:24646"/>
        <dbReference type="ChEBI" id="CHEBI:132124"/>
        <dbReference type="ChEBI" id="CHEBI:133980"/>
        <dbReference type="ChEBI" id="CHEBI:139511"/>
    </reaction>
</comment>
<dbReference type="EMBL" id="JACHDO010000001">
    <property type="protein sequence ID" value="MBB5489776.1"/>
    <property type="molecule type" value="Genomic_DNA"/>
</dbReference>
<reference evidence="3 4" key="1">
    <citation type="submission" date="2020-08" db="EMBL/GenBank/DDBJ databases">
        <title>Sequencing the genomes of 1000 actinobacteria strains.</title>
        <authorList>
            <person name="Klenk H.-P."/>
        </authorList>
    </citation>
    <scope>NUCLEOTIDE SEQUENCE [LARGE SCALE GENOMIC DNA]</scope>
    <source>
        <strain evidence="3 4">DSM 44598</strain>
    </source>
</reference>
<dbReference type="RefSeq" id="WP_184362320.1">
    <property type="nucleotide sequence ID" value="NZ_BAAAKM010000057.1"/>
</dbReference>
<dbReference type="InterPro" id="IPR004378">
    <property type="entry name" value="F420H2_quin_Rdtase"/>
</dbReference>
<dbReference type="InterPro" id="IPR012349">
    <property type="entry name" value="Split_barrel_FMN-bd"/>
</dbReference>